<dbReference type="EC" id="2.3.2.31" evidence="2"/>
<evidence type="ECO:0000313" key="11">
    <source>
        <dbReference type="EMBL" id="OWP00203.1"/>
    </source>
</evidence>
<evidence type="ECO:0000256" key="1">
    <source>
        <dbReference type="ARBA" id="ARBA00001798"/>
    </source>
</evidence>
<dbReference type="PROSITE" id="PS51873">
    <property type="entry name" value="TRIAD"/>
    <property type="match status" value="1"/>
</dbReference>
<keyword evidence="12" id="KW-1185">Reference proteome</keyword>
<sequence length="671" mass="77185">MARARSRTRRRGPHSRGQGSLDGARRGEEQVVQQQEVDELGARRRRVQRLEESAGRREREEERERYIEPENEPRSNSAGRNISHATLKSSSSSRRRKMRDQGEEVKHRRHRRDGEGNGERYVYRSPISRGREKEKVEKRELETRTSRRDGESFEEEVPRAAKKRQREKKIKVVYVTSEALKADKHAEPRSAYQPSQVYCRGFAAVAAQKKEQYYGLACPVYTIPYTLDSSDKSNSKAIHIHGIECLTCLSDDIPRSKSAKLKCGHRMCHSCLKRIFRLSLTDPQHMPPKCCTADHIPLKHVDKLFDINFKKNWNRKFQEFSTKNRIYCPARRCGEWIRPENMHRENGKKYGKCGRCKTKVCCTCNGKWHGSKDCPKDEETNRLLETAKQAGWQRCYNCRTMVELKEGCNHMTCHCTAEFCMICGLKWKSCNCPWFNYEAVEEDRLNHMQVPQAIGIQAEDLPRRLRRPRPNTYVEEITERQRQERRDEELARRLERDDDYQAGIGYIQGVGNGTGHFMNQDYVRVAHNILTNDFDHATTAANYVMGVASARGPPAAGPRRMNDLFPAPASPPSPQPMFRRHSVSEQHRAAERLRTRNDHEAEATLHAPLRRSTQIPPPTRPGPSPRAKARGPRDSVLAGLGGRGNRVSAWRSHIEPGVTPEEGVISLVQHD</sequence>
<dbReference type="SUPFAM" id="SSF57850">
    <property type="entry name" value="RING/U-box"/>
    <property type="match status" value="2"/>
</dbReference>
<dbReference type="STRING" id="503106.A0A218YXY7"/>
<name>A0A218YXY7_9HELO</name>
<evidence type="ECO:0000256" key="3">
    <source>
        <dbReference type="ARBA" id="ARBA00022679"/>
    </source>
</evidence>
<dbReference type="GO" id="GO:0008270">
    <property type="term" value="F:zinc ion binding"/>
    <property type="evidence" value="ECO:0007669"/>
    <property type="project" value="UniProtKB-KW"/>
</dbReference>
<dbReference type="AlphaFoldDB" id="A0A218YXY7"/>
<dbReference type="PROSITE" id="PS00518">
    <property type="entry name" value="ZF_RING_1"/>
    <property type="match status" value="1"/>
</dbReference>
<dbReference type="InterPro" id="IPR031127">
    <property type="entry name" value="E3_UB_ligase_RBR"/>
</dbReference>
<dbReference type="GO" id="GO:0061630">
    <property type="term" value="F:ubiquitin protein ligase activity"/>
    <property type="evidence" value="ECO:0007669"/>
    <property type="project" value="UniProtKB-EC"/>
</dbReference>
<feature type="compositionally biased region" description="Basic residues" evidence="9">
    <location>
        <begin position="1"/>
        <end position="14"/>
    </location>
</feature>
<evidence type="ECO:0000256" key="2">
    <source>
        <dbReference type="ARBA" id="ARBA00012251"/>
    </source>
</evidence>
<accession>A0A218YXY7</accession>
<dbReference type="Pfam" id="PF01485">
    <property type="entry name" value="IBR"/>
    <property type="match status" value="1"/>
</dbReference>
<dbReference type="PANTHER" id="PTHR11685">
    <property type="entry name" value="RBR FAMILY RING FINGER AND IBR DOMAIN-CONTAINING"/>
    <property type="match status" value="1"/>
</dbReference>
<evidence type="ECO:0000256" key="4">
    <source>
        <dbReference type="ARBA" id="ARBA00022723"/>
    </source>
</evidence>
<gene>
    <name evidence="11" type="ORF">B2J93_5773</name>
</gene>
<dbReference type="OrthoDB" id="9977870at2759"/>
<evidence type="ECO:0000313" key="12">
    <source>
        <dbReference type="Proteomes" id="UP000242519"/>
    </source>
</evidence>
<protein>
    <recommendedName>
        <fullName evidence="2">RBR-type E3 ubiquitin transferase</fullName>
        <ecNumber evidence="2">2.3.2.31</ecNumber>
    </recommendedName>
</protein>
<evidence type="ECO:0000256" key="5">
    <source>
        <dbReference type="ARBA" id="ARBA00022737"/>
    </source>
</evidence>
<evidence type="ECO:0000256" key="8">
    <source>
        <dbReference type="ARBA" id="ARBA00022833"/>
    </source>
</evidence>
<dbReference type="CDD" id="cd22584">
    <property type="entry name" value="Rcat_RBR_unk"/>
    <property type="match status" value="1"/>
</dbReference>
<feature type="compositionally biased region" description="Pro residues" evidence="9">
    <location>
        <begin position="615"/>
        <end position="624"/>
    </location>
</feature>
<reference evidence="11 12" key="1">
    <citation type="submission" date="2017-04" db="EMBL/GenBank/DDBJ databases">
        <title>Draft genome sequence of Marssonina coronaria NL1: causal agent of apple blotch.</title>
        <authorList>
            <person name="Cheng Q."/>
        </authorList>
    </citation>
    <scope>NUCLEOTIDE SEQUENCE [LARGE SCALE GENOMIC DNA]</scope>
    <source>
        <strain evidence="11 12">NL1</strain>
    </source>
</reference>
<evidence type="ECO:0000256" key="9">
    <source>
        <dbReference type="SAM" id="MobiDB-lite"/>
    </source>
</evidence>
<proteinExistence type="predicted"/>
<keyword evidence="5" id="KW-0677">Repeat</keyword>
<keyword evidence="6" id="KW-0863">Zinc-finger</keyword>
<dbReference type="Gene3D" id="1.20.120.1750">
    <property type="match status" value="1"/>
</dbReference>
<evidence type="ECO:0000256" key="6">
    <source>
        <dbReference type="ARBA" id="ARBA00022771"/>
    </source>
</evidence>
<dbReference type="GO" id="GO:0016567">
    <property type="term" value="P:protein ubiquitination"/>
    <property type="evidence" value="ECO:0007669"/>
    <property type="project" value="InterPro"/>
</dbReference>
<dbReference type="InterPro" id="IPR017907">
    <property type="entry name" value="Znf_RING_CS"/>
</dbReference>
<dbReference type="InterPro" id="IPR002867">
    <property type="entry name" value="IBR_dom"/>
</dbReference>
<organism evidence="11 12">
    <name type="scientific">Diplocarpon coronariae</name>
    <dbReference type="NCBI Taxonomy" id="2795749"/>
    <lineage>
        <taxon>Eukaryota</taxon>
        <taxon>Fungi</taxon>
        <taxon>Dikarya</taxon>
        <taxon>Ascomycota</taxon>
        <taxon>Pezizomycotina</taxon>
        <taxon>Leotiomycetes</taxon>
        <taxon>Helotiales</taxon>
        <taxon>Drepanopezizaceae</taxon>
        <taxon>Diplocarpon</taxon>
    </lineage>
</organism>
<dbReference type="CDD" id="cd20335">
    <property type="entry name" value="BRcat_RBR"/>
    <property type="match status" value="1"/>
</dbReference>
<keyword evidence="8" id="KW-0862">Zinc</keyword>
<feature type="compositionally biased region" description="Basic and acidic residues" evidence="9">
    <location>
        <begin position="99"/>
        <end position="122"/>
    </location>
</feature>
<keyword evidence="3" id="KW-0808">Transferase</keyword>
<dbReference type="InterPro" id="IPR044066">
    <property type="entry name" value="TRIAD_supradom"/>
</dbReference>
<keyword evidence="7" id="KW-0833">Ubl conjugation pathway</keyword>
<feature type="compositionally biased region" description="Basic and acidic residues" evidence="9">
    <location>
        <begin position="48"/>
        <end position="73"/>
    </location>
</feature>
<feature type="region of interest" description="Disordered" evidence="9">
    <location>
        <begin position="552"/>
        <end position="644"/>
    </location>
</feature>
<dbReference type="EMBL" id="MZNU01000335">
    <property type="protein sequence ID" value="OWP00203.1"/>
    <property type="molecule type" value="Genomic_DNA"/>
</dbReference>
<keyword evidence="4" id="KW-0479">Metal-binding</keyword>
<evidence type="ECO:0000256" key="7">
    <source>
        <dbReference type="ARBA" id="ARBA00022786"/>
    </source>
</evidence>
<dbReference type="Proteomes" id="UP000242519">
    <property type="component" value="Unassembled WGS sequence"/>
</dbReference>
<dbReference type="InterPro" id="IPR013083">
    <property type="entry name" value="Znf_RING/FYVE/PHD"/>
</dbReference>
<feature type="compositionally biased region" description="Basic and acidic residues" evidence="9">
    <location>
        <begin position="129"/>
        <end position="159"/>
    </location>
</feature>
<dbReference type="Gene3D" id="3.30.40.10">
    <property type="entry name" value="Zinc/RING finger domain, C3HC4 (zinc finger)"/>
    <property type="match status" value="1"/>
</dbReference>
<feature type="domain" description="RING-type" evidence="10">
    <location>
        <begin position="241"/>
        <end position="441"/>
    </location>
</feature>
<dbReference type="InParanoid" id="A0A218YXY7"/>
<comment type="catalytic activity">
    <reaction evidence="1">
        <text>[E2 ubiquitin-conjugating enzyme]-S-ubiquitinyl-L-cysteine + [acceptor protein]-L-lysine = [E2 ubiquitin-conjugating enzyme]-L-cysteine + [acceptor protein]-N(6)-ubiquitinyl-L-lysine.</text>
        <dbReference type="EC" id="2.3.2.31"/>
    </reaction>
</comment>
<feature type="compositionally biased region" description="Polar residues" evidence="9">
    <location>
        <begin position="75"/>
        <end position="88"/>
    </location>
</feature>
<comment type="caution">
    <text evidence="11">The sequence shown here is derived from an EMBL/GenBank/DDBJ whole genome shotgun (WGS) entry which is preliminary data.</text>
</comment>
<evidence type="ECO:0000259" key="10">
    <source>
        <dbReference type="PROSITE" id="PS51873"/>
    </source>
</evidence>
<feature type="compositionally biased region" description="Basic and acidic residues" evidence="9">
    <location>
        <begin position="582"/>
        <end position="603"/>
    </location>
</feature>
<feature type="region of interest" description="Disordered" evidence="9">
    <location>
        <begin position="1"/>
        <end position="164"/>
    </location>
</feature>